<dbReference type="InterPro" id="IPR027417">
    <property type="entry name" value="P-loop_NTPase"/>
</dbReference>
<evidence type="ECO:0000313" key="6">
    <source>
        <dbReference type="Proteomes" id="UP000658320"/>
    </source>
</evidence>
<dbReference type="GO" id="GO:0006310">
    <property type="term" value="P:DNA recombination"/>
    <property type="evidence" value="ECO:0007669"/>
    <property type="project" value="UniProtKB-KW"/>
</dbReference>
<dbReference type="RefSeq" id="WP_189935672.1">
    <property type="nucleotide sequence ID" value="NZ_BMSX01000005.1"/>
</dbReference>
<feature type="transmembrane region" description="Helical" evidence="3">
    <location>
        <begin position="419"/>
        <end position="439"/>
    </location>
</feature>
<keyword evidence="1" id="KW-0238">DNA-binding</keyword>
<evidence type="ECO:0000313" key="5">
    <source>
        <dbReference type="EMBL" id="GGR09563.1"/>
    </source>
</evidence>
<evidence type="ECO:0000259" key="4">
    <source>
        <dbReference type="SMART" id="SM00559"/>
    </source>
</evidence>
<evidence type="ECO:0000256" key="3">
    <source>
        <dbReference type="SAM" id="Phobius"/>
    </source>
</evidence>
<dbReference type="SMART" id="SM00559">
    <property type="entry name" value="Ku78"/>
    <property type="match status" value="1"/>
</dbReference>
<keyword evidence="6" id="KW-1185">Reference proteome</keyword>
<dbReference type="GO" id="GO:0006303">
    <property type="term" value="P:double-strand break repair via nonhomologous end joining"/>
    <property type="evidence" value="ECO:0007669"/>
    <property type="project" value="InterPro"/>
</dbReference>
<name>A0A918F5E9_9ACTN</name>
<accession>A0A918F5E9</accession>
<proteinExistence type="predicted"/>
<dbReference type="Proteomes" id="UP000658320">
    <property type="component" value="Unassembled WGS sequence"/>
</dbReference>
<protein>
    <recommendedName>
        <fullName evidence="4">Ku domain-containing protein</fullName>
    </recommendedName>
</protein>
<dbReference type="InterPro" id="IPR009187">
    <property type="entry name" value="Prok_Ku"/>
</dbReference>
<dbReference type="AlphaFoldDB" id="A0A918F5E9"/>
<feature type="domain" description="Ku" evidence="4">
    <location>
        <begin position="52"/>
        <end position="169"/>
    </location>
</feature>
<sequence length="560" mass="60789">MRVLWSGHITCELVNVPVRLYAAMQETRPQLHEVHVTDSARIRHRRVCEADDREVGEGEIGRGRQTPYGRMVVLRDEDLDRLPLATRRRVEILGFVDDHDVDPLLYDRAYYADPDGEPGQRPCALLVEALARTGRVGVAIGDDTQRINLTFSLRPEPGRAAVAPAGAGRLFEGTPTLPDVASYYRHTCPRRLVVTGAPGAGKSVLALELMLALIEEREEGDPVPVRLSLAEWDTATAIPQSAWLARHLVDVYDWPAKMAGELIRQRRVLPVLDVLDRHPTGTLATALSTPWRLTLAATVYAQHGDPCGLARHATASDLDEHLLARFIPAATALHPRARRLYAVGDVHCWLARLADYLDTPSPAPGAPAGAGIRAHTDLVLHQLWPMAGSKRVRAADAVLTALAVLLPIPLGWATAIPGVMIMSIVAAVVVGCHAARASVDPPARVRWGRLRTKAGCRDLAVWLALGILSGLAVGLLVGLAAGLGLGLVVGLMVGVGFGAPSGRRYLVLVLCSRGKLPWRLGVFLDWACAAGRLRFSGSAYQFRHRELQQWLARHPGHPPV</sequence>
<keyword evidence="3" id="KW-0472">Membrane</keyword>
<dbReference type="InterPro" id="IPR007111">
    <property type="entry name" value="NACHT_NTPase"/>
</dbReference>
<dbReference type="InterPro" id="IPR016194">
    <property type="entry name" value="SPOC-like_C_dom_sf"/>
</dbReference>
<reference evidence="5" key="1">
    <citation type="journal article" date="2014" name="Int. J. Syst. Evol. Microbiol.">
        <title>Complete genome sequence of Corynebacterium casei LMG S-19264T (=DSM 44701T), isolated from a smear-ripened cheese.</title>
        <authorList>
            <consortium name="US DOE Joint Genome Institute (JGI-PGF)"/>
            <person name="Walter F."/>
            <person name="Albersmeier A."/>
            <person name="Kalinowski J."/>
            <person name="Ruckert C."/>
        </authorList>
    </citation>
    <scope>NUCLEOTIDE SEQUENCE</scope>
    <source>
        <strain evidence="5">JCM 4346</strain>
    </source>
</reference>
<dbReference type="Pfam" id="PF02735">
    <property type="entry name" value="Ku"/>
    <property type="match status" value="1"/>
</dbReference>
<dbReference type="GO" id="GO:0003690">
    <property type="term" value="F:double-stranded DNA binding"/>
    <property type="evidence" value="ECO:0007669"/>
    <property type="project" value="TreeGrafter"/>
</dbReference>
<evidence type="ECO:0000256" key="2">
    <source>
        <dbReference type="ARBA" id="ARBA00023172"/>
    </source>
</evidence>
<keyword evidence="3" id="KW-1133">Transmembrane helix</keyword>
<keyword evidence="2" id="KW-0233">DNA recombination</keyword>
<keyword evidence="3" id="KW-0812">Transmembrane</keyword>
<gene>
    <name evidence="5" type="ORF">GCM10010251_26690</name>
</gene>
<dbReference type="SUPFAM" id="SSF100939">
    <property type="entry name" value="SPOC domain-like"/>
    <property type="match status" value="1"/>
</dbReference>
<organism evidence="5 6">
    <name type="scientific">Streptomyces aurantiogriseus</name>
    <dbReference type="NCBI Taxonomy" id="66870"/>
    <lineage>
        <taxon>Bacteria</taxon>
        <taxon>Bacillati</taxon>
        <taxon>Actinomycetota</taxon>
        <taxon>Actinomycetes</taxon>
        <taxon>Kitasatosporales</taxon>
        <taxon>Streptomycetaceae</taxon>
        <taxon>Streptomyces</taxon>
    </lineage>
</organism>
<dbReference type="EMBL" id="BMSX01000005">
    <property type="protein sequence ID" value="GGR09563.1"/>
    <property type="molecule type" value="Genomic_DNA"/>
</dbReference>
<feature type="transmembrane region" description="Helical" evidence="3">
    <location>
        <begin position="459"/>
        <end position="481"/>
    </location>
</feature>
<evidence type="ECO:0000256" key="1">
    <source>
        <dbReference type="ARBA" id="ARBA00023125"/>
    </source>
</evidence>
<dbReference type="Gene3D" id="2.40.290.10">
    <property type="match status" value="1"/>
</dbReference>
<dbReference type="Pfam" id="PF05729">
    <property type="entry name" value="NACHT"/>
    <property type="match status" value="1"/>
</dbReference>
<dbReference type="PANTHER" id="PTHR41251:SF1">
    <property type="entry name" value="NON-HOMOLOGOUS END JOINING PROTEIN KU"/>
    <property type="match status" value="1"/>
</dbReference>
<dbReference type="InterPro" id="IPR006164">
    <property type="entry name" value="DNA_bd_Ku70/Ku80"/>
</dbReference>
<dbReference type="Gene3D" id="3.40.50.300">
    <property type="entry name" value="P-loop containing nucleotide triphosphate hydrolases"/>
    <property type="match status" value="1"/>
</dbReference>
<comment type="caution">
    <text evidence="5">The sequence shown here is derived from an EMBL/GenBank/DDBJ whole genome shotgun (WGS) entry which is preliminary data.</text>
</comment>
<reference evidence="5" key="2">
    <citation type="submission" date="2020-09" db="EMBL/GenBank/DDBJ databases">
        <authorList>
            <person name="Sun Q."/>
            <person name="Ohkuma M."/>
        </authorList>
    </citation>
    <scope>NUCLEOTIDE SEQUENCE</scope>
    <source>
        <strain evidence="5">JCM 4346</strain>
    </source>
</reference>
<feature type="transmembrane region" description="Helical" evidence="3">
    <location>
        <begin position="487"/>
        <end position="506"/>
    </location>
</feature>
<dbReference type="PANTHER" id="PTHR41251">
    <property type="entry name" value="NON-HOMOLOGOUS END JOINING PROTEIN KU"/>
    <property type="match status" value="1"/>
</dbReference>